<dbReference type="GO" id="GO:0005886">
    <property type="term" value="C:plasma membrane"/>
    <property type="evidence" value="ECO:0007669"/>
    <property type="project" value="UniProtKB-SubCell"/>
</dbReference>
<comment type="subcellular location">
    <subcellularLocation>
        <location evidence="2">Cell membrane</location>
    </subcellularLocation>
</comment>
<keyword evidence="16" id="KW-1185">Reference proteome</keyword>
<keyword evidence="9" id="KW-0067">ATP-binding</keyword>
<evidence type="ECO:0000313" key="16">
    <source>
        <dbReference type="Proteomes" id="UP000000321"/>
    </source>
</evidence>
<dbReference type="GO" id="GO:0016036">
    <property type="term" value="P:cellular response to phosphate starvation"/>
    <property type="evidence" value="ECO:0007669"/>
    <property type="project" value="TreeGrafter"/>
</dbReference>
<dbReference type="SMART" id="SM00388">
    <property type="entry name" value="HisKA"/>
    <property type="match status" value="1"/>
</dbReference>
<evidence type="ECO:0000256" key="8">
    <source>
        <dbReference type="ARBA" id="ARBA00022777"/>
    </source>
</evidence>
<evidence type="ECO:0000313" key="15">
    <source>
        <dbReference type="EMBL" id="EAS50720.1"/>
    </source>
</evidence>
<keyword evidence="13" id="KW-0812">Transmembrane</keyword>
<evidence type="ECO:0000256" key="3">
    <source>
        <dbReference type="ARBA" id="ARBA00012438"/>
    </source>
</evidence>
<name>Q1YK03_AURMS</name>
<accession>Q1YK03</accession>
<dbReference type="InterPro" id="IPR036890">
    <property type="entry name" value="HATPase_C_sf"/>
</dbReference>
<dbReference type="Pfam" id="PF00512">
    <property type="entry name" value="HisKA"/>
    <property type="match status" value="1"/>
</dbReference>
<dbReference type="SUPFAM" id="SSF47384">
    <property type="entry name" value="Homodimeric domain of signal transducing histidine kinase"/>
    <property type="match status" value="1"/>
</dbReference>
<keyword evidence="11 13" id="KW-0472">Membrane</keyword>
<keyword evidence="6" id="KW-0808">Transferase</keyword>
<dbReference type="InterPro" id="IPR005467">
    <property type="entry name" value="His_kinase_dom"/>
</dbReference>
<evidence type="ECO:0000256" key="2">
    <source>
        <dbReference type="ARBA" id="ARBA00004236"/>
    </source>
</evidence>
<dbReference type="AlphaFoldDB" id="Q1YK03"/>
<evidence type="ECO:0000259" key="14">
    <source>
        <dbReference type="PROSITE" id="PS50109"/>
    </source>
</evidence>
<dbReference type="FunFam" id="1.10.287.130:FF:000008">
    <property type="entry name" value="Two-component sensor histidine kinase"/>
    <property type="match status" value="1"/>
</dbReference>
<dbReference type="Gene3D" id="3.30.565.10">
    <property type="entry name" value="Histidine kinase-like ATPase, C-terminal domain"/>
    <property type="match status" value="1"/>
</dbReference>
<keyword evidence="13" id="KW-1133">Transmembrane helix</keyword>
<dbReference type="Pfam" id="PF02518">
    <property type="entry name" value="HATPase_c"/>
    <property type="match status" value="1"/>
</dbReference>
<evidence type="ECO:0000256" key="6">
    <source>
        <dbReference type="ARBA" id="ARBA00022679"/>
    </source>
</evidence>
<dbReference type="Proteomes" id="UP000000321">
    <property type="component" value="Unassembled WGS sequence"/>
</dbReference>
<keyword evidence="8 15" id="KW-0418">Kinase</keyword>
<dbReference type="FunFam" id="3.30.565.10:FF:000006">
    <property type="entry name" value="Sensor histidine kinase WalK"/>
    <property type="match status" value="1"/>
</dbReference>
<feature type="region of interest" description="Disordered" evidence="12">
    <location>
        <begin position="1"/>
        <end position="43"/>
    </location>
</feature>
<dbReference type="PROSITE" id="PS50109">
    <property type="entry name" value="HIS_KIN"/>
    <property type="match status" value="1"/>
</dbReference>
<gene>
    <name evidence="15" type="ORF">SI859A1_00843</name>
</gene>
<comment type="catalytic activity">
    <reaction evidence="1">
        <text>ATP + protein L-histidine = ADP + protein N-phospho-L-histidine.</text>
        <dbReference type="EC" id="2.7.13.3"/>
    </reaction>
</comment>
<keyword evidence="4" id="KW-1003">Cell membrane</keyword>
<feature type="domain" description="Histidine kinase" evidence="14">
    <location>
        <begin position="229"/>
        <end position="451"/>
    </location>
</feature>
<dbReference type="GO" id="GO:0000155">
    <property type="term" value="F:phosphorelay sensor kinase activity"/>
    <property type="evidence" value="ECO:0007669"/>
    <property type="project" value="InterPro"/>
</dbReference>
<dbReference type="SUPFAM" id="SSF55874">
    <property type="entry name" value="ATPase domain of HSP90 chaperone/DNA topoisomerase II/histidine kinase"/>
    <property type="match status" value="1"/>
</dbReference>
<dbReference type="SMART" id="SM00387">
    <property type="entry name" value="HATPase_c"/>
    <property type="match status" value="1"/>
</dbReference>
<keyword evidence="10" id="KW-0902">Two-component regulatory system</keyword>
<evidence type="ECO:0000256" key="12">
    <source>
        <dbReference type="SAM" id="MobiDB-lite"/>
    </source>
</evidence>
<evidence type="ECO:0000256" key="13">
    <source>
        <dbReference type="SAM" id="Phobius"/>
    </source>
</evidence>
<dbReference type="InterPro" id="IPR003594">
    <property type="entry name" value="HATPase_dom"/>
</dbReference>
<evidence type="ECO:0000256" key="10">
    <source>
        <dbReference type="ARBA" id="ARBA00023012"/>
    </source>
</evidence>
<dbReference type="CDD" id="cd00082">
    <property type="entry name" value="HisKA"/>
    <property type="match status" value="1"/>
</dbReference>
<dbReference type="PANTHER" id="PTHR45453">
    <property type="entry name" value="PHOSPHATE REGULON SENSOR PROTEIN PHOR"/>
    <property type="match status" value="1"/>
</dbReference>
<dbReference type="Gene3D" id="1.10.287.130">
    <property type="match status" value="1"/>
</dbReference>
<dbReference type="EMBL" id="AAPJ01000002">
    <property type="protein sequence ID" value="EAS50720.1"/>
    <property type="molecule type" value="Genomic_DNA"/>
</dbReference>
<protein>
    <recommendedName>
        <fullName evidence="3">histidine kinase</fullName>
        <ecNumber evidence="3">2.7.13.3</ecNumber>
    </recommendedName>
</protein>
<dbReference type="InterPro" id="IPR050351">
    <property type="entry name" value="BphY/WalK/GraS-like"/>
</dbReference>
<comment type="caution">
    <text evidence="15">The sequence shown here is derived from an EMBL/GenBank/DDBJ whole genome shotgun (WGS) entry which is preliminary data.</text>
</comment>
<feature type="transmembrane region" description="Helical" evidence="13">
    <location>
        <begin position="68"/>
        <end position="85"/>
    </location>
</feature>
<evidence type="ECO:0000256" key="5">
    <source>
        <dbReference type="ARBA" id="ARBA00022553"/>
    </source>
</evidence>
<organism evidence="15 16">
    <name type="scientific">Aurantimonas manganoxydans (strain ATCC BAA-1229 / DSM 21871 / SI85-9A1)</name>
    <dbReference type="NCBI Taxonomy" id="287752"/>
    <lineage>
        <taxon>Bacteria</taxon>
        <taxon>Pseudomonadati</taxon>
        <taxon>Pseudomonadota</taxon>
        <taxon>Alphaproteobacteria</taxon>
        <taxon>Hyphomicrobiales</taxon>
        <taxon>Aurantimonadaceae</taxon>
        <taxon>Aurantimonas</taxon>
    </lineage>
</organism>
<dbReference type="PANTHER" id="PTHR45453:SF1">
    <property type="entry name" value="PHOSPHATE REGULON SENSOR PROTEIN PHOR"/>
    <property type="match status" value="1"/>
</dbReference>
<evidence type="ECO:0000256" key="11">
    <source>
        <dbReference type="ARBA" id="ARBA00023136"/>
    </source>
</evidence>
<sequence length="461" mass="50699">MDNSALGRTDVAFVPPLSDSSPQGARLSPLEPGEPETASTGPSGVRARSVALAALIGLGGLGWFVPQAAPGCVAVFLFLMAVLYVPQRVDRRGRAVTASERADTTWPGRGVKAVVEALQQPAFIIDRQMLLRYRNPASLIGFGNMALGDALSLRFRSPEFLATVEAVLRDNQPGRVTIEERRPVERVWQIEILPIPPYQGERPHFFLIRFSDRTAELRIERMRTDFVANASHELRTPLASLSGFIETLLGPAKDDPAAREKFLGIMREQATRMSRLIDDLLSLSRIEMKRHVPISTRVDLGAILRKVESQLAPLAAQLDVELSLDVPDEPVAIPGDEDELMQVFSNLVENACKYGETGKRVEISLTRTVEAGESFVDAAVRDFGPGIPAEHVPRLTERFYRVDPGRSRAKRGTGLGLSITRNILLRHRGRLLVESTIGKGSVFTARLPLPQVESGDPREEV</sequence>
<dbReference type="PRINTS" id="PR00344">
    <property type="entry name" value="BCTRLSENSOR"/>
</dbReference>
<dbReference type="EC" id="2.7.13.3" evidence="3"/>
<evidence type="ECO:0000256" key="4">
    <source>
        <dbReference type="ARBA" id="ARBA00022475"/>
    </source>
</evidence>
<reference evidence="15 16" key="1">
    <citation type="journal article" date="2008" name="Appl. Environ. Microbiol.">
        <title>Genomic insights into Mn(II) oxidation by the marine alphaproteobacterium Aurantimonas sp. strain SI85-9A1.</title>
        <authorList>
            <person name="Dick G.J."/>
            <person name="Podell S."/>
            <person name="Johnson H.A."/>
            <person name="Rivera-Espinoza Y."/>
            <person name="Bernier-Latmani R."/>
            <person name="McCarthy J.K."/>
            <person name="Torpey J.W."/>
            <person name="Clement B.G."/>
            <person name="Gaasterland T."/>
            <person name="Tebo B.M."/>
        </authorList>
    </citation>
    <scope>NUCLEOTIDE SEQUENCE [LARGE SCALE GENOMIC DNA]</scope>
    <source>
        <strain evidence="15 16">SI85-9A1</strain>
    </source>
</reference>
<proteinExistence type="predicted"/>
<evidence type="ECO:0000256" key="1">
    <source>
        <dbReference type="ARBA" id="ARBA00000085"/>
    </source>
</evidence>
<keyword evidence="5" id="KW-0597">Phosphoprotein</keyword>
<dbReference type="GO" id="GO:0004721">
    <property type="term" value="F:phosphoprotein phosphatase activity"/>
    <property type="evidence" value="ECO:0007669"/>
    <property type="project" value="TreeGrafter"/>
</dbReference>
<dbReference type="InterPro" id="IPR003661">
    <property type="entry name" value="HisK_dim/P_dom"/>
</dbReference>
<evidence type="ECO:0000256" key="9">
    <source>
        <dbReference type="ARBA" id="ARBA00022840"/>
    </source>
</evidence>
<dbReference type="BioCyc" id="AURANTIMONAS:SI859A1_00843-MONOMER"/>
<keyword evidence="7" id="KW-0547">Nucleotide-binding</keyword>
<dbReference type="HOGENOM" id="CLU_000445_89_2_5"/>
<dbReference type="GO" id="GO:0005524">
    <property type="term" value="F:ATP binding"/>
    <property type="evidence" value="ECO:0007669"/>
    <property type="project" value="UniProtKB-KW"/>
</dbReference>
<dbReference type="InterPro" id="IPR004358">
    <property type="entry name" value="Sig_transdc_His_kin-like_C"/>
</dbReference>
<dbReference type="InterPro" id="IPR036097">
    <property type="entry name" value="HisK_dim/P_sf"/>
</dbReference>
<evidence type="ECO:0000256" key="7">
    <source>
        <dbReference type="ARBA" id="ARBA00022741"/>
    </source>
</evidence>